<keyword evidence="3" id="KW-1185">Reference proteome</keyword>
<sequence length="89" mass="9143">MAQIRALHAATATAAPTDPQPGTAEKSAARRRAATGRTWGGWDAIPGRARRVHVDAEACGIDIDTRQTPPVAAITASAKEVPDGADDAS</sequence>
<dbReference type="Proteomes" id="UP000015241">
    <property type="component" value="Unassembled WGS sequence"/>
</dbReference>
<dbReference type="HOGENOM" id="CLU_2454771_0_0_1"/>
<dbReference type="InParanoid" id="S8FHP3"/>
<evidence type="ECO:0000256" key="1">
    <source>
        <dbReference type="SAM" id="MobiDB-lite"/>
    </source>
</evidence>
<evidence type="ECO:0000313" key="2">
    <source>
        <dbReference type="EMBL" id="EPS97924.1"/>
    </source>
</evidence>
<organism evidence="2 3">
    <name type="scientific">Fomitopsis schrenkii</name>
    <name type="common">Brown rot fungus</name>
    <dbReference type="NCBI Taxonomy" id="2126942"/>
    <lineage>
        <taxon>Eukaryota</taxon>
        <taxon>Fungi</taxon>
        <taxon>Dikarya</taxon>
        <taxon>Basidiomycota</taxon>
        <taxon>Agaricomycotina</taxon>
        <taxon>Agaricomycetes</taxon>
        <taxon>Polyporales</taxon>
        <taxon>Fomitopsis</taxon>
    </lineage>
</organism>
<name>S8FHP3_FOMSC</name>
<dbReference type="EMBL" id="KE504171">
    <property type="protein sequence ID" value="EPS97924.1"/>
    <property type="molecule type" value="Genomic_DNA"/>
</dbReference>
<evidence type="ECO:0000313" key="3">
    <source>
        <dbReference type="Proteomes" id="UP000015241"/>
    </source>
</evidence>
<dbReference type="AlphaFoldDB" id="S8FHP3"/>
<gene>
    <name evidence="2" type="ORF">FOMPIDRAFT_1024846</name>
</gene>
<protein>
    <submittedName>
        <fullName evidence="2">Uncharacterized protein</fullName>
    </submittedName>
</protein>
<feature type="region of interest" description="Disordered" evidence="1">
    <location>
        <begin position="1"/>
        <end position="43"/>
    </location>
</feature>
<accession>S8FHP3</accession>
<feature type="compositionally biased region" description="Low complexity" evidence="1">
    <location>
        <begin position="1"/>
        <end position="24"/>
    </location>
</feature>
<reference evidence="2 3" key="1">
    <citation type="journal article" date="2012" name="Science">
        <title>The Paleozoic origin of enzymatic lignin decomposition reconstructed from 31 fungal genomes.</title>
        <authorList>
            <person name="Floudas D."/>
            <person name="Binder M."/>
            <person name="Riley R."/>
            <person name="Barry K."/>
            <person name="Blanchette R.A."/>
            <person name="Henrissat B."/>
            <person name="Martinez A.T."/>
            <person name="Otillar R."/>
            <person name="Spatafora J.W."/>
            <person name="Yadav J.S."/>
            <person name="Aerts A."/>
            <person name="Benoit I."/>
            <person name="Boyd A."/>
            <person name="Carlson A."/>
            <person name="Copeland A."/>
            <person name="Coutinho P.M."/>
            <person name="de Vries R.P."/>
            <person name="Ferreira P."/>
            <person name="Findley K."/>
            <person name="Foster B."/>
            <person name="Gaskell J."/>
            <person name="Glotzer D."/>
            <person name="Gorecki P."/>
            <person name="Heitman J."/>
            <person name="Hesse C."/>
            <person name="Hori C."/>
            <person name="Igarashi K."/>
            <person name="Jurgens J.A."/>
            <person name="Kallen N."/>
            <person name="Kersten P."/>
            <person name="Kohler A."/>
            <person name="Kuees U."/>
            <person name="Kumar T.K.A."/>
            <person name="Kuo A."/>
            <person name="LaButti K."/>
            <person name="Larrondo L.F."/>
            <person name="Lindquist E."/>
            <person name="Ling A."/>
            <person name="Lombard V."/>
            <person name="Lucas S."/>
            <person name="Lundell T."/>
            <person name="Martin R."/>
            <person name="McLaughlin D.J."/>
            <person name="Morgenstern I."/>
            <person name="Morin E."/>
            <person name="Murat C."/>
            <person name="Nagy L.G."/>
            <person name="Nolan M."/>
            <person name="Ohm R.A."/>
            <person name="Patyshakuliyeva A."/>
            <person name="Rokas A."/>
            <person name="Ruiz-Duenas F.J."/>
            <person name="Sabat G."/>
            <person name="Salamov A."/>
            <person name="Samejima M."/>
            <person name="Schmutz J."/>
            <person name="Slot J.C."/>
            <person name="St John F."/>
            <person name="Stenlid J."/>
            <person name="Sun H."/>
            <person name="Sun S."/>
            <person name="Syed K."/>
            <person name="Tsang A."/>
            <person name="Wiebenga A."/>
            <person name="Young D."/>
            <person name="Pisabarro A."/>
            <person name="Eastwood D.C."/>
            <person name="Martin F."/>
            <person name="Cullen D."/>
            <person name="Grigoriev I.V."/>
            <person name="Hibbett D.S."/>
        </authorList>
    </citation>
    <scope>NUCLEOTIDE SEQUENCE</scope>
    <source>
        <strain evidence="3">FP-58527</strain>
    </source>
</reference>
<proteinExistence type="predicted"/>